<dbReference type="InterPro" id="IPR003688">
    <property type="entry name" value="TraG/VirD4"/>
</dbReference>
<dbReference type="Gene3D" id="3.40.50.300">
    <property type="entry name" value="P-loop containing nucleotide triphosphate hydrolases"/>
    <property type="match status" value="1"/>
</dbReference>
<dbReference type="Proteomes" id="UP001589788">
    <property type="component" value="Unassembled WGS sequence"/>
</dbReference>
<dbReference type="InterPro" id="IPR027417">
    <property type="entry name" value="P-loop_NTPase"/>
</dbReference>
<organism evidence="8 9">
    <name type="scientific">Aciditerrimonas ferrireducens</name>
    <dbReference type="NCBI Taxonomy" id="667306"/>
    <lineage>
        <taxon>Bacteria</taxon>
        <taxon>Bacillati</taxon>
        <taxon>Actinomycetota</taxon>
        <taxon>Acidimicrobiia</taxon>
        <taxon>Acidimicrobiales</taxon>
        <taxon>Acidimicrobiaceae</taxon>
        <taxon>Aciditerrimonas</taxon>
    </lineage>
</organism>
<evidence type="ECO:0000256" key="6">
    <source>
        <dbReference type="ARBA" id="ARBA00023136"/>
    </source>
</evidence>
<dbReference type="PANTHER" id="PTHR37937">
    <property type="entry name" value="CONJUGATIVE TRANSFER: DNA TRANSPORT"/>
    <property type="match status" value="1"/>
</dbReference>
<keyword evidence="4" id="KW-0812">Transmembrane</keyword>
<feature type="region of interest" description="Disordered" evidence="7">
    <location>
        <begin position="1"/>
        <end position="58"/>
    </location>
</feature>
<dbReference type="SUPFAM" id="SSF52540">
    <property type="entry name" value="P-loop containing nucleoside triphosphate hydrolases"/>
    <property type="match status" value="1"/>
</dbReference>
<keyword evidence="5" id="KW-1133">Transmembrane helix</keyword>
<feature type="region of interest" description="Disordered" evidence="7">
    <location>
        <begin position="525"/>
        <end position="580"/>
    </location>
</feature>
<feature type="compositionally biased region" description="Low complexity" evidence="7">
    <location>
        <begin position="44"/>
        <end position="58"/>
    </location>
</feature>
<proteinExistence type="inferred from homology"/>
<evidence type="ECO:0000256" key="1">
    <source>
        <dbReference type="ARBA" id="ARBA00004651"/>
    </source>
</evidence>
<dbReference type="Pfam" id="PF02534">
    <property type="entry name" value="T4SS-DNA_transf"/>
    <property type="match status" value="1"/>
</dbReference>
<dbReference type="EMBL" id="JBHLYQ010000111">
    <property type="protein sequence ID" value="MFC0082525.1"/>
    <property type="molecule type" value="Genomic_DNA"/>
</dbReference>
<dbReference type="PANTHER" id="PTHR37937:SF1">
    <property type="entry name" value="CONJUGATIVE TRANSFER: DNA TRANSPORT"/>
    <property type="match status" value="1"/>
</dbReference>
<dbReference type="RefSeq" id="WP_377790130.1">
    <property type="nucleotide sequence ID" value="NZ_JBHLYQ010000111.1"/>
</dbReference>
<comment type="caution">
    <text evidence="8">The sequence shown here is derived from an EMBL/GenBank/DDBJ whole genome shotgun (WGS) entry which is preliminary data.</text>
</comment>
<evidence type="ECO:0000256" key="3">
    <source>
        <dbReference type="ARBA" id="ARBA00022475"/>
    </source>
</evidence>
<keyword evidence="6" id="KW-0472">Membrane</keyword>
<protein>
    <submittedName>
        <fullName evidence="8">Type IV secretory system conjugative DNA transfer family protein</fullName>
    </submittedName>
</protein>
<comment type="subcellular location">
    <subcellularLocation>
        <location evidence="1">Cell membrane</location>
        <topology evidence="1">Multi-pass membrane protein</topology>
    </subcellularLocation>
</comment>
<evidence type="ECO:0000256" key="7">
    <source>
        <dbReference type="SAM" id="MobiDB-lite"/>
    </source>
</evidence>
<evidence type="ECO:0000313" key="8">
    <source>
        <dbReference type="EMBL" id="MFC0082525.1"/>
    </source>
</evidence>
<comment type="similarity">
    <text evidence="2">Belongs to the VirD4/TraG family.</text>
</comment>
<keyword evidence="9" id="KW-1185">Reference proteome</keyword>
<reference evidence="8 9" key="1">
    <citation type="submission" date="2024-09" db="EMBL/GenBank/DDBJ databases">
        <authorList>
            <person name="Sun Q."/>
            <person name="Mori K."/>
        </authorList>
    </citation>
    <scope>NUCLEOTIDE SEQUENCE [LARGE SCALE GENOMIC DNA]</scope>
    <source>
        <strain evidence="8 9">JCM 15389</strain>
    </source>
</reference>
<evidence type="ECO:0000313" key="9">
    <source>
        <dbReference type="Proteomes" id="UP001589788"/>
    </source>
</evidence>
<evidence type="ECO:0000256" key="5">
    <source>
        <dbReference type="ARBA" id="ARBA00022989"/>
    </source>
</evidence>
<feature type="compositionally biased region" description="Pro residues" evidence="7">
    <location>
        <begin position="33"/>
        <end position="43"/>
    </location>
</feature>
<keyword evidence="3" id="KW-1003">Cell membrane</keyword>
<name>A0ABV6C4A6_9ACTN</name>
<gene>
    <name evidence="8" type="ORF">ACFFRE_10325</name>
</gene>
<evidence type="ECO:0000256" key="2">
    <source>
        <dbReference type="ARBA" id="ARBA00008806"/>
    </source>
</evidence>
<dbReference type="InterPro" id="IPR051539">
    <property type="entry name" value="T4SS-coupling_protein"/>
</dbReference>
<accession>A0ABV6C4A6</accession>
<dbReference type="CDD" id="cd01127">
    <property type="entry name" value="TrwB_TraG_TraD_VirD4"/>
    <property type="match status" value="1"/>
</dbReference>
<evidence type="ECO:0000256" key="4">
    <source>
        <dbReference type="ARBA" id="ARBA00022692"/>
    </source>
</evidence>
<sequence length="580" mass="60395">MPLPTDPPDDLTDPSDVPNSRPASLAPGRDLPSRPPDPGPEPSVPAAAPADPTAARPADLGHQRALATVRALRNASAGGVVVGADVKGLRWCEPEQAVMVLGPPRSGKTSGVIVPSIVAAPGAVVATSTKPDVASATAAIRRGLGPCLLYDPSGTVPPVPGTEPLHWSPVHACRSWDEAVLLAAEMVETAGRLRGAGGRLEAASHWTERATALLAPLLHAAALLEAPMAEVLHWVDTRQPDPALAALSDAAADVALDGLSGVLATEQREQSGIWSTAAGSLAAYRSTAALRSTEGPAFDPRAFLDAGGTLYVVAAGSRQRTLAPLVVGLLGQIRQAVYDRAAAWALARPDTDQRPPAVLFALDELANIAPLPDLPAMVSEAGGQGLTVLACLQDLSQARARWGLAAEGFPSLFGYTLVLPGIGDVATLRALSALAGDHEERRVSLSHPLPAPTTGARALARRLLLGPDPAGRPRPTRTLAPVHRPRLPVDVLARGQPGHAVLVDPRNRLTTVRLTPWFAAEPWRSLLDPRSPGLPGRPEPGADPDPRPEAQRVAPWPEAQSRPATPHRAVAPDPGHPFEP</sequence>